<feature type="region of interest" description="Disordered" evidence="1">
    <location>
        <begin position="1"/>
        <end position="35"/>
    </location>
</feature>
<accession>A0A1H6JT30</accession>
<dbReference type="Proteomes" id="UP000199125">
    <property type="component" value="Unassembled WGS sequence"/>
</dbReference>
<dbReference type="AlphaFoldDB" id="A0A1H6JT30"/>
<dbReference type="STRING" id="65735.SAMN04488075_0529"/>
<dbReference type="EMBL" id="FNXG01000001">
    <property type="protein sequence ID" value="SEH64113.1"/>
    <property type="molecule type" value="Genomic_DNA"/>
</dbReference>
<name>A0A1H6JT30_9RHOB</name>
<protein>
    <submittedName>
        <fullName evidence="2">Uncharacterized protein</fullName>
    </submittedName>
</protein>
<evidence type="ECO:0000313" key="3">
    <source>
        <dbReference type="Proteomes" id="UP000199125"/>
    </source>
</evidence>
<evidence type="ECO:0000256" key="1">
    <source>
        <dbReference type="SAM" id="MobiDB-lite"/>
    </source>
</evidence>
<proteinExistence type="predicted"/>
<sequence>MVRGGPRTLRALGRMGMVRGDRTRRGEGGGGWVVRGDHAPYGSWGGWEWCVGTVRQPGENRSEGVGCVVPTHRRPQRVPSPARIIARRTGASA</sequence>
<organism evidence="2 3">
    <name type="scientific">Paracoccus alkenifer</name>
    <dbReference type="NCBI Taxonomy" id="65735"/>
    <lineage>
        <taxon>Bacteria</taxon>
        <taxon>Pseudomonadati</taxon>
        <taxon>Pseudomonadota</taxon>
        <taxon>Alphaproteobacteria</taxon>
        <taxon>Rhodobacterales</taxon>
        <taxon>Paracoccaceae</taxon>
        <taxon>Paracoccus</taxon>
    </lineage>
</organism>
<gene>
    <name evidence="2" type="ORF">SAMN04488075_0529</name>
</gene>
<reference evidence="3" key="1">
    <citation type="submission" date="2016-10" db="EMBL/GenBank/DDBJ databases">
        <authorList>
            <person name="Varghese N."/>
            <person name="Submissions S."/>
        </authorList>
    </citation>
    <scope>NUCLEOTIDE SEQUENCE [LARGE SCALE GENOMIC DNA]</scope>
    <source>
        <strain evidence="3">DSM 11593</strain>
    </source>
</reference>
<keyword evidence="3" id="KW-1185">Reference proteome</keyword>
<evidence type="ECO:0000313" key="2">
    <source>
        <dbReference type="EMBL" id="SEH64113.1"/>
    </source>
</evidence>